<keyword evidence="1" id="KW-0472">Membrane</keyword>
<feature type="transmembrane region" description="Helical" evidence="1">
    <location>
        <begin position="329"/>
        <end position="349"/>
    </location>
</feature>
<sequence>MGTQQTKSELVISAIDKASATLNEIGTKLEGLIKPAGDLHASLGKLYDATGLGKVKSAVGALSKSLVGLAATTVGIGGVYAGTVGEILHFGIAAAEAADSVGDLAEKYQINAQKLQVFGELVKEDGGTMEDAAAAMGKLKKAMGLALSGGKEQQQAFAGVGISMAQLKGLKPEEVIERMADAFKGSNKDIAKQAVLLELMGKSGEIMMGTMNRGADGIRQKYEQMTADGRIFTDDQLQQADSFDKMWKRLQGTFEGIKNFLGLKLAEKIQPMFENIQKWTVANRGLIESKFDAFLEKLPAIIDIGVQFFQGLWQVAQKVGSVFKAMNSAFGPTVSTLIMLGGLMSPVLLAFGQLGWALGVATVKLSVFAWTMLPAAMSGLQALWGVMLANPIGLLIAGIVAFGVIVYKNWDNIVSYVGGAWDRIKSVFNVGFFDGLIQVWLESWQGLANGILGIIKTILPDKLMPDAMKDFKFSFATDRANNLTAAKAASAGKTEVGGTLKIQVEGAGAKVTELTRAGNAMDIDVTAGLAMM</sequence>
<keyword evidence="3" id="KW-1185">Reference proteome</keyword>
<feature type="transmembrane region" description="Helical" evidence="1">
    <location>
        <begin position="382"/>
        <end position="407"/>
    </location>
</feature>
<accession>A0ABU1PD08</accession>
<reference evidence="2 3" key="1">
    <citation type="submission" date="2023-07" db="EMBL/GenBank/DDBJ databases">
        <title>Sorghum-associated microbial communities from plants grown in Nebraska, USA.</title>
        <authorList>
            <person name="Schachtman D."/>
        </authorList>
    </citation>
    <scope>NUCLEOTIDE SEQUENCE [LARGE SCALE GENOMIC DNA]</scope>
    <source>
        <strain evidence="2 3">596</strain>
    </source>
</reference>
<dbReference type="PANTHER" id="PTHR37813:SF1">
    <property type="entry name" value="FELS-2 PROPHAGE PROTEIN"/>
    <property type="match status" value="1"/>
</dbReference>
<evidence type="ECO:0000313" key="2">
    <source>
        <dbReference type="EMBL" id="MDR6583811.1"/>
    </source>
</evidence>
<protein>
    <recommendedName>
        <fullName evidence="4">Phage tail tape measure protein</fullName>
    </recommendedName>
</protein>
<feature type="transmembrane region" description="Helical" evidence="1">
    <location>
        <begin position="356"/>
        <end position="376"/>
    </location>
</feature>
<comment type="caution">
    <text evidence="2">The sequence shown here is derived from an EMBL/GenBank/DDBJ whole genome shotgun (WGS) entry which is preliminary data.</text>
</comment>
<evidence type="ECO:0000256" key="1">
    <source>
        <dbReference type="SAM" id="Phobius"/>
    </source>
</evidence>
<name>A0ABU1PD08_9BURK</name>
<keyword evidence="1" id="KW-1133">Transmembrane helix</keyword>
<organism evidence="2 3">
    <name type="scientific">Herbaspirillum frisingense</name>
    <dbReference type="NCBI Taxonomy" id="92645"/>
    <lineage>
        <taxon>Bacteria</taxon>
        <taxon>Pseudomonadati</taxon>
        <taxon>Pseudomonadota</taxon>
        <taxon>Betaproteobacteria</taxon>
        <taxon>Burkholderiales</taxon>
        <taxon>Oxalobacteraceae</taxon>
        <taxon>Herbaspirillum</taxon>
    </lineage>
</organism>
<dbReference type="Proteomes" id="UP001260715">
    <property type="component" value="Unassembled WGS sequence"/>
</dbReference>
<dbReference type="EMBL" id="JAVDSJ010000002">
    <property type="protein sequence ID" value="MDR6583811.1"/>
    <property type="molecule type" value="Genomic_DNA"/>
</dbReference>
<proteinExistence type="predicted"/>
<gene>
    <name evidence="2" type="ORF">J2W50_002009</name>
</gene>
<evidence type="ECO:0000313" key="3">
    <source>
        <dbReference type="Proteomes" id="UP001260715"/>
    </source>
</evidence>
<keyword evidence="1" id="KW-0812">Transmembrane</keyword>
<dbReference type="RefSeq" id="WP_310010376.1">
    <property type="nucleotide sequence ID" value="NZ_JAVDSJ010000002.1"/>
</dbReference>
<dbReference type="PANTHER" id="PTHR37813">
    <property type="entry name" value="FELS-2 PROPHAGE PROTEIN"/>
    <property type="match status" value="1"/>
</dbReference>
<evidence type="ECO:0008006" key="4">
    <source>
        <dbReference type="Google" id="ProtNLM"/>
    </source>
</evidence>